<feature type="signal peptide" evidence="2">
    <location>
        <begin position="1"/>
        <end position="20"/>
    </location>
</feature>
<feature type="compositionally biased region" description="Polar residues" evidence="1">
    <location>
        <begin position="59"/>
        <end position="71"/>
    </location>
</feature>
<gene>
    <name evidence="3" type="ORF">HBA54_09120</name>
</gene>
<name>A0A967EXB9_9PROT</name>
<accession>A0A967EXB9</accession>
<reference evidence="3" key="1">
    <citation type="submission" date="2020-03" db="EMBL/GenBank/DDBJ databases">
        <title>Genome of Pelagibius litoralis DSM 21314T.</title>
        <authorList>
            <person name="Wang G."/>
        </authorList>
    </citation>
    <scope>NUCLEOTIDE SEQUENCE</scope>
    <source>
        <strain evidence="3">DSM 21314</strain>
    </source>
</reference>
<evidence type="ECO:0000313" key="3">
    <source>
        <dbReference type="EMBL" id="NIA68750.1"/>
    </source>
</evidence>
<proteinExistence type="predicted"/>
<sequence length="88" mass="9433">MFRKTAVLALSIVSVGASLAMVAPASAGLSVNQEVMLCISKATTPADKQAYIDFWKGRTPTQTAPAEQGQSDMKAEVDPKQPIARQRR</sequence>
<keyword evidence="2" id="KW-0732">Signal</keyword>
<comment type="caution">
    <text evidence="3">The sequence shown here is derived from an EMBL/GenBank/DDBJ whole genome shotgun (WGS) entry which is preliminary data.</text>
</comment>
<dbReference type="EMBL" id="JAAQPH010000006">
    <property type="protein sequence ID" value="NIA68750.1"/>
    <property type="molecule type" value="Genomic_DNA"/>
</dbReference>
<organism evidence="3 4">
    <name type="scientific">Pelagibius litoralis</name>
    <dbReference type="NCBI Taxonomy" id="374515"/>
    <lineage>
        <taxon>Bacteria</taxon>
        <taxon>Pseudomonadati</taxon>
        <taxon>Pseudomonadota</taxon>
        <taxon>Alphaproteobacteria</taxon>
        <taxon>Rhodospirillales</taxon>
        <taxon>Rhodovibrionaceae</taxon>
        <taxon>Pelagibius</taxon>
    </lineage>
</organism>
<dbReference type="Proteomes" id="UP000761264">
    <property type="component" value="Unassembled WGS sequence"/>
</dbReference>
<protein>
    <submittedName>
        <fullName evidence="3">Uncharacterized protein</fullName>
    </submittedName>
</protein>
<evidence type="ECO:0000256" key="2">
    <source>
        <dbReference type="SAM" id="SignalP"/>
    </source>
</evidence>
<feature type="region of interest" description="Disordered" evidence="1">
    <location>
        <begin position="57"/>
        <end position="88"/>
    </location>
</feature>
<feature type="chain" id="PRO_5036707114" evidence="2">
    <location>
        <begin position="21"/>
        <end position="88"/>
    </location>
</feature>
<evidence type="ECO:0000256" key="1">
    <source>
        <dbReference type="SAM" id="MobiDB-lite"/>
    </source>
</evidence>
<keyword evidence="4" id="KW-1185">Reference proteome</keyword>
<dbReference type="AlphaFoldDB" id="A0A967EXB9"/>
<evidence type="ECO:0000313" key="4">
    <source>
        <dbReference type="Proteomes" id="UP000761264"/>
    </source>
</evidence>